<dbReference type="Pfam" id="PF04113">
    <property type="entry name" value="Gpi16"/>
    <property type="match status" value="1"/>
</dbReference>
<dbReference type="EMBL" id="JAHRIN010033868">
    <property type="protein sequence ID" value="MEQ2202685.1"/>
    <property type="molecule type" value="Genomic_DNA"/>
</dbReference>
<gene>
    <name evidence="1" type="ORF">XENOCAPTIV_012295</name>
</gene>
<comment type="caution">
    <text evidence="1">The sequence shown here is derived from an EMBL/GenBank/DDBJ whole genome shotgun (WGS) entry which is preliminary data.</text>
</comment>
<keyword evidence="2" id="KW-1185">Reference proteome</keyword>
<dbReference type="InterPro" id="IPR007245">
    <property type="entry name" value="PIG-T"/>
</dbReference>
<sequence>IKTCFSFKCRSSVISALVPSTVAMNTNITEEQPLFSTFFPCKEESSYFVRVYTEPLLVNLPTPDFSMPYNVICLTCTVVAVGYGSLYNLLTRSFQIEEPNPGLAKRIANIIRKMRGVPPL</sequence>
<proteinExistence type="predicted"/>
<dbReference type="PANTHER" id="PTHR12959:SF11">
    <property type="entry name" value="GPI TRANSAMIDASE COMPONENT PIG-T"/>
    <property type="match status" value="1"/>
</dbReference>
<evidence type="ECO:0000313" key="1">
    <source>
        <dbReference type="EMBL" id="MEQ2202685.1"/>
    </source>
</evidence>
<feature type="non-terminal residue" evidence="1">
    <location>
        <position position="1"/>
    </location>
</feature>
<evidence type="ECO:0000313" key="2">
    <source>
        <dbReference type="Proteomes" id="UP001434883"/>
    </source>
</evidence>
<reference evidence="1 2" key="1">
    <citation type="submission" date="2021-06" db="EMBL/GenBank/DDBJ databases">
        <authorList>
            <person name="Palmer J.M."/>
        </authorList>
    </citation>
    <scope>NUCLEOTIDE SEQUENCE [LARGE SCALE GENOMIC DNA]</scope>
    <source>
        <strain evidence="1 2">XC_2019</strain>
        <tissue evidence="1">Muscle</tissue>
    </source>
</reference>
<dbReference type="PANTHER" id="PTHR12959">
    <property type="entry name" value="GPI TRANSAMIDASE COMPONENT PIG-T-RELATED"/>
    <property type="match status" value="1"/>
</dbReference>
<organism evidence="1 2">
    <name type="scientific">Xenoophorus captivus</name>
    <dbReference type="NCBI Taxonomy" id="1517983"/>
    <lineage>
        <taxon>Eukaryota</taxon>
        <taxon>Metazoa</taxon>
        <taxon>Chordata</taxon>
        <taxon>Craniata</taxon>
        <taxon>Vertebrata</taxon>
        <taxon>Euteleostomi</taxon>
        <taxon>Actinopterygii</taxon>
        <taxon>Neopterygii</taxon>
        <taxon>Teleostei</taxon>
        <taxon>Neoteleostei</taxon>
        <taxon>Acanthomorphata</taxon>
        <taxon>Ovalentaria</taxon>
        <taxon>Atherinomorphae</taxon>
        <taxon>Cyprinodontiformes</taxon>
        <taxon>Goodeidae</taxon>
        <taxon>Xenoophorus</taxon>
    </lineage>
</organism>
<dbReference type="Proteomes" id="UP001434883">
    <property type="component" value="Unassembled WGS sequence"/>
</dbReference>
<evidence type="ECO:0008006" key="3">
    <source>
        <dbReference type="Google" id="ProtNLM"/>
    </source>
</evidence>
<name>A0ABV0R3I4_9TELE</name>
<protein>
    <recommendedName>
        <fullName evidence="3">Phosphatidylinositol glycan anchor biosynthesis class T</fullName>
    </recommendedName>
</protein>
<accession>A0ABV0R3I4</accession>